<organism evidence="1 2">
    <name type="scientific">Candidatus Magasanikbacteria bacterium RIFCSPHIGHO2_02_FULL_47_14</name>
    <dbReference type="NCBI Taxonomy" id="1798680"/>
    <lineage>
        <taxon>Bacteria</taxon>
        <taxon>Candidatus Magasanikiibacteriota</taxon>
    </lineage>
</organism>
<reference evidence="1 2" key="1">
    <citation type="journal article" date="2016" name="Nat. Commun.">
        <title>Thousands of microbial genomes shed light on interconnected biogeochemical processes in an aquifer system.</title>
        <authorList>
            <person name="Anantharaman K."/>
            <person name="Brown C.T."/>
            <person name="Hug L.A."/>
            <person name="Sharon I."/>
            <person name="Castelle C.J."/>
            <person name="Probst A.J."/>
            <person name="Thomas B.C."/>
            <person name="Singh A."/>
            <person name="Wilkins M.J."/>
            <person name="Karaoz U."/>
            <person name="Brodie E.L."/>
            <person name="Williams K.H."/>
            <person name="Hubbard S.S."/>
            <person name="Banfield J.F."/>
        </authorList>
    </citation>
    <scope>NUCLEOTIDE SEQUENCE [LARGE SCALE GENOMIC DNA]</scope>
</reference>
<name>A0A1F6M0V1_9BACT</name>
<evidence type="ECO:0000313" key="2">
    <source>
        <dbReference type="Proteomes" id="UP000176282"/>
    </source>
</evidence>
<dbReference type="Proteomes" id="UP000176282">
    <property type="component" value="Unassembled WGS sequence"/>
</dbReference>
<dbReference type="EMBL" id="MFQB01000051">
    <property type="protein sequence ID" value="OGH65262.1"/>
    <property type="molecule type" value="Genomic_DNA"/>
</dbReference>
<dbReference type="AlphaFoldDB" id="A0A1F6M0V1"/>
<evidence type="ECO:0000313" key="1">
    <source>
        <dbReference type="EMBL" id="OGH65262.1"/>
    </source>
</evidence>
<gene>
    <name evidence="1" type="ORF">A3J66_03850</name>
</gene>
<proteinExistence type="predicted"/>
<protein>
    <submittedName>
        <fullName evidence="1">Uncharacterized protein</fullName>
    </submittedName>
</protein>
<accession>A0A1F6M0V1</accession>
<comment type="caution">
    <text evidence="1">The sequence shown here is derived from an EMBL/GenBank/DDBJ whole genome shotgun (WGS) entry which is preliminary data.</text>
</comment>
<sequence>MSKEESIEVIKDILNVGLFPEYFSAHLNTILDTKDVSDSFLVETIAELKHQQELVMFYAHT</sequence>
<dbReference type="STRING" id="1798680.A3J66_03850"/>